<feature type="signal peptide" evidence="9">
    <location>
        <begin position="1"/>
        <end position="20"/>
    </location>
</feature>
<comment type="function">
    <text evidence="7">Lectin involved in the quality control of the secretory pathway. As a member of the endoplasmic reticulum-associated degradation lumenal (ERAD-L) surveillance system, targets misfolded endoplasmic reticulum lumenal glycoproteins for degradation.</text>
</comment>
<dbReference type="InterPro" id="IPR012913">
    <property type="entry name" value="OS9-like_dom"/>
</dbReference>
<evidence type="ECO:0000313" key="12">
    <source>
        <dbReference type="Proteomes" id="UP001310594"/>
    </source>
</evidence>
<comment type="similarity">
    <text evidence="2 7">Belongs to the OS-9 family.</text>
</comment>
<evidence type="ECO:0000256" key="6">
    <source>
        <dbReference type="ARBA" id="ARBA00023157"/>
    </source>
</evidence>
<evidence type="ECO:0000256" key="9">
    <source>
        <dbReference type="SAM" id="SignalP"/>
    </source>
</evidence>
<evidence type="ECO:0000256" key="8">
    <source>
        <dbReference type="SAM" id="MobiDB-lite"/>
    </source>
</evidence>
<comment type="subcellular location">
    <subcellularLocation>
        <location evidence="1 7">Endoplasmic reticulum membrane</location>
        <topology evidence="1 7">Peripheral membrane protein</topology>
        <orientation evidence="1 7">Lumenal side</orientation>
    </subcellularLocation>
</comment>
<dbReference type="Proteomes" id="UP001310594">
    <property type="component" value="Unassembled WGS sequence"/>
</dbReference>
<dbReference type="Pfam" id="PF07915">
    <property type="entry name" value="PRKCSH"/>
    <property type="match status" value="1"/>
</dbReference>
<evidence type="ECO:0000256" key="1">
    <source>
        <dbReference type="ARBA" id="ARBA00004367"/>
    </source>
</evidence>
<keyword evidence="3 9" id="KW-0732">Signal</keyword>
<protein>
    <recommendedName>
        <fullName evidence="7">Endoplasmic reticulum lectin</fullName>
    </recommendedName>
    <alternativeName>
        <fullName evidence="7">Protein OS-9 homolog</fullName>
    </alternativeName>
</protein>
<dbReference type="GO" id="GO:0030968">
    <property type="term" value="P:endoplasmic reticulum unfolded protein response"/>
    <property type="evidence" value="ECO:0007669"/>
    <property type="project" value="UniProtKB-UniRule"/>
</dbReference>
<dbReference type="Gene3D" id="2.70.130.10">
    <property type="entry name" value="Mannose-6-phosphate receptor binding domain"/>
    <property type="match status" value="1"/>
</dbReference>
<keyword evidence="7" id="KW-0472">Membrane</keyword>
<reference evidence="11" key="1">
    <citation type="submission" date="2023-08" db="EMBL/GenBank/DDBJ databases">
        <title>Black Yeasts Isolated from many extreme environments.</title>
        <authorList>
            <person name="Coleine C."/>
            <person name="Stajich J.E."/>
            <person name="Selbmann L."/>
        </authorList>
    </citation>
    <scope>NUCLEOTIDE SEQUENCE</scope>
    <source>
        <strain evidence="11">CCFEE 5810</strain>
    </source>
</reference>
<feature type="region of interest" description="Disordered" evidence="8">
    <location>
        <begin position="484"/>
        <end position="543"/>
    </location>
</feature>
<dbReference type="InterPro" id="IPR044865">
    <property type="entry name" value="MRH_dom"/>
</dbReference>
<evidence type="ECO:0000256" key="7">
    <source>
        <dbReference type="RuleBase" id="RU369099"/>
    </source>
</evidence>
<keyword evidence="5 7" id="KW-0256">Endoplasmic reticulum</keyword>
<evidence type="ECO:0000259" key="10">
    <source>
        <dbReference type="PROSITE" id="PS51914"/>
    </source>
</evidence>
<evidence type="ECO:0000313" key="11">
    <source>
        <dbReference type="EMBL" id="KAK5691522.1"/>
    </source>
</evidence>
<organism evidence="11 12">
    <name type="scientific">Elasticomyces elasticus</name>
    <dbReference type="NCBI Taxonomy" id="574655"/>
    <lineage>
        <taxon>Eukaryota</taxon>
        <taxon>Fungi</taxon>
        <taxon>Dikarya</taxon>
        <taxon>Ascomycota</taxon>
        <taxon>Pezizomycotina</taxon>
        <taxon>Dothideomycetes</taxon>
        <taxon>Dothideomycetidae</taxon>
        <taxon>Mycosphaerellales</taxon>
        <taxon>Teratosphaeriaceae</taxon>
        <taxon>Elasticomyces</taxon>
    </lineage>
</organism>
<dbReference type="PANTHER" id="PTHR15414">
    <property type="entry name" value="OS-9-RELATED"/>
    <property type="match status" value="1"/>
</dbReference>
<feature type="domain" description="MRH" evidence="10">
    <location>
        <begin position="156"/>
        <end position="318"/>
    </location>
</feature>
<feature type="chain" id="PRO_5042936121" description="Endoplasmic reticulum lectin" evidence="9">
    <location>
        <begin position="21"/>
        <end position="543"/>
    </location>
</feature>
<evidence type="ECO:0000256" key="4">
    <source>
        <dbReference type="ARBA" id="ARBA00022734"/>
    </source>
</evidence>
<dbReference type="GO" id="GO:0030246">
    <property type="term" value="F:carbohydrate binding"/>
    <property type="evidence" value="ECO:0007669"/>
    <property type="project" value="UniProtKB-UniRule"/>
</dbReference>
<evidence type="ECO:0000256" key="2">
    <source>
        <dbReference type="ARBA" id="ARBA00009918"/>
    </source>
</evidence>
<comment type="caution">
    <text evidence="11">The sequence shown here is derived from an EMBL/GenBank/DDBJ whole genome shotgun (WGS) entry which is preliminary data.</text>
</comment>
<gene>
    <name evidence="11" type="primary">YOS9</name>
    <name evidence="11" type="ORF">LTR97_011515</name>
</gene>
<dbReference type="GO" id="GO:0030970">
    <property type="term" value="P:retrograde protein transport, ER to cytosol"/>
    <property type="evidence" value="ECO:0007669"/>
    <property type="project" value="TreeGrafter"/>
</dbReference>
<dbReference type="AlphaFoldDB" id="A0AAN7VLF6"/>
<evidence type="ECO:0000256" key="5">
    <source>
        <dbReference type="ARBA" id="ARBA00022824"/>
    </source>
</evidence>
<feature type="compositionally biased region" description="Basic and acidic residues" evidence="8">
    <location>
        <begin position="216"/>
        <end position="236"/>
    </location>
</feature>
<dbReference type="GO" id="GO:0005788">
    <property type="term" value="C:endoplasmic reticulum lumen"/>
    <property type="evidence" value="ECO:0007669"/>
    <property type="project" value="UniProtKB-UniRule"/>
</dbReference>
<dbReference type="InterPro" id="IPR045149">
    <property type="entry name" value="OS-9-like"/>
</dbReference>
<dbReference type="SUPFAM" id="SSF50911">
    <property type="entry name" value="Mannose 6-phosphate receptor domain"/>
    <property type="match status" value="1"/>
</dbReference>
<feature type="compositionally biased region" description="Acidic residues" evidence="8">
    <location>
        <begin position="521"/>
        <end position="543"/>
    </location>
</feature>
<dbReference type="PANTHER" id="PTHR15414:SF0">
    <property type="entry name" value="ENDOPLASMIC RETICULUM LECTIN 1"/>
    <property type="match status" value="1"/>
</dbReference>
<proteinExistence type="inferred from homology"/>
<accession>A0AAN7VLF6</accession>
<dbReference type="PROSITE" id="PS51914">
    <property type="entry name" value="MRH"/>
    <property type="match status" value="1"/>
</dbReference>
<evidence type="ECO:0000256" key="3">
    <source>
        <dbReference type="ARBA" id="ARBA00022729"/>
    </source>
</evidence>
<feature type="region of interest" description="Disordered" evidence="8">
    <location>
        <begin position="210"/>
        <end position="250"/>
    </location>
</feature>
<dbReference type="GO" id="GO:0005789">
    <property type="term" value="C:endoplasmic reticulum membrane"/>
    <property type="evidence" value="ECO:0007669"/>
    <property type="project" value="UniProtKB-SubCell"/>
</dbReference>
<keyword evidence="6" id="KW-1015">Disulfide bond</keyword>
<dbReference type="EMBL" id="JAVRQU010000021">
    <property type="protein sequence ID" value="KAK5691522.1"/>
    <property type="molecule type" value="Genomic_DNA"/>
</dbReference>
<keyword evidence="4 7" id="KW-0430">Lectin</keyword>
<name>A0AAN7VLF6_9PEZI</name>
<sequence>MKHFLALPALLRAPLLLAAASQNSFSPNDDLLAFPQFEVKFTDTYLSELDAQSKLSSNDQLNLQTQSSSGHQDDLSQIQRYEGTPGEGRPKDEIQQQHEYMVLDGQRYICSIPQIAPPPLAGSAAAANDTLTKLEEQKALELATERGWELLSAMQNNCVYFISGWWSYRFCYGGGVKQFHQLPPSRGVPVYPPVEDPTVAGYMLGSYQTVDGGEGGDNKEGSAHEAEASDVDRALDVSEGSKASHTYSGRGELVQRGESRYLVQRLDGGTTCDLTGKPRRIEVQFHCNPSTSDRISLIKETSTCAYLMVIQTPRLCNDVAFLPPQKDQPNEISCAPVIADEEVEDYEHDLTIIRRADAEARILAADAAKRAASEPTLGGESAPTEGYTDTKVQIVGDIRIGAHQLVPAGTKIEKSAIVGGGKETYIDTIASSDGKVLGDEAIKKLGLGSPEAVAKLRKELERVAGGERWKLDVIDTPRGREYRGIIGDEDEEKKEGGEGKKSKSKKAKSADAKAGDGSASEQEESESEAEQEGSEEEYYKEEL</sequence>
<dbReference type="InterPro" id="IPR009011">
    <property type="entry name" value="Man6P_isomerase_rcpt-bd_dom_sf"/>
</dbReference>